<proteinExistence type="predicted"/>
<feature type="transmembrane region" description="Helical" evidence="1">
    <location>
        <begin position="183"/>
        <end position="203"/>
    </location>
</feature>
<reference evidence="2 3" key="1">
    <citation type="submission" date="2020-08" db="EMBL/GenBank/DDBJ databases">
        <title>Arenibacter gaetbuli sp. nov., isolated from a sand dune.</title>
        <authorList>
            <person name="Park S."/>
            <person name="Yoon J.-H."/>
        </authorList>
    </citation>
    <scope>NUCLEOTIDE SEQUENCE [LARGE SCALE GENOMIC DNA]</scope>
    <source>
        <strain evidence="2 3">BSSL-BM3</strain>
    </source>
</reference>
<keyword evidence="3" id="KW-1185">Reference proteome</keyword>
<evidence type="ECO:0000313" key="3">
    <source>
        <dbReference type="Proteomes" id="UP000618952"/>
    </source>
</evidence>
<feature type="transmembrane region" description="Helical" evidence="1">
    <location>
        <begin position="95"/>
        <end position="114"/>
    </location>
</feature>
<accession>A0ABR7QQQ1</accession>
<keyword evidence="1" id="KW-1133">Transmembrane helix</keyword>
<keyword evidence="1" id="KW-0472">Membrane</keyword>
<sequence length="304" mass="36156">MTERNKINSEETLEKLENAECKNCKTQFTGKYCPNCGQSVYEFEKPFRFLIVDLVGNIFAFDTRIWKSMSSLIFRPGKFVEEYLSGYRARYMSPFRLYIFMSFIFFLLLSIYAGRKIQISEIDKQEINLSIDKQVNHNNTSADSLGTNQLNFGNTPIAPEKLSNALRKVLNNPKMYMDSFLKFVSWSLFFLMPVYAFFLWMIFRKSKKYYYSHLVLAINQHTFVFLLFIVIICLKLIFPIRTYYPENYLMASIPIYLFFGKLHLYKRSWLKTLLRMLAILLLYGITLCITLFLIWSFWVKMELL</sequence>
<protein>
    <submittedName>
        <fullName evidence="2">DUF3667 domain-containing protein</fullName>
    </submittedName>
</protein>
<evidence type="ECO:0000313" key="2">
    <source>
        <dbReference type="EMBL" id="MBC8769531.1"/>
    </source>
</evidence>
<name>A0ABR7QQQ1_9FLAO</name>
<dbReference type="InterPro" id="IPR022134">
    <property type="entry name" value="DUF3667"/>
</dbReference>
<evidence type="ECO:0000256" key="1">
    <source>
        <dbReference type="SAM" id="Phobius"/>
    </source>
</evidence>
<dbReference type="Proteomes" id="UP000618952">
    <property type="component" value="Unassembled WGS sequence"/>
</dbReference>
<feature type="transmembrane region" description="Helical" evidence="1">
    <location>
        <begin position="248"/>
        <end position="265"/>
    </location>
</feature>
<dbReference type="EMBL" id="JACLHY010000019">
    <property type="protein sequence ID" value="MBC8769531.1"/>
    <property type="molecule type" value="Genomic_DNA"/>
</dbReference>
<feature type="transmembrane region" description="Helical" evidence="1">
    <location>
        <begin position="277"/>
        <end position="298"/>
    </location>
</feature>
<organism evidence="2 3">
    <name type="scientific">Arenibacter arenosicollis</name>
    <dbReference type="NCBI Taxonomy" id="2762274"/>
    <lineage>
        <taxon>Bacteria</taxon>
        <taxon>Pseudomonadati</taxon>
        <taxon>Bacteroidota</taxon>
        <taxon>Flavobacteriia</taxon>
        <taxon>Flavobacteriales</taxon>
        <taxon>Flavobacteriaceae</taxon>
        <taxon>Arenibacter</taxon>
    </lineage>
</organism>
<dbReference type="Pfam" id="PF12412">
    <property type="entry name" value="DUF3667"/>
    <property type="match status" value="1"/>
</dbReference>
<keyword evidence="1" id="KW-0812">Transmembrane</keyword>
<feature type="transmembrane region" description="Helical" evidence="1">
    <location>
        <begin position="223"/>
        <end position="242"/>
    </location>
</feature>
<gene>
    <name evidence="2" type="ORF">H4O18_16150</name>
</gene>
<dbReference type="RefSeq" id="WP_187586444.1">
    <property type="nucleotide sequence ID" value="NZ_JACLHY010000019.1"/>
</dbReference>
<comment type="caution">
    <text evidence="2">The sequence shown here is derived from an EMBL/GenBank/DDBJ whole genome shotgun (WGS) entry which is preliminary data.</text>
</comment>